<name>A0A6C0JZQ6_9ZZZZ</name>
<dbReference type="AlphaFoldDB" id="A0A6C0JZQ6"/>
<accession>A0A6C0JZQ6</accession>
<evidence type="ECO:0000313" key="1">
    <source>
        <dbReference type="EMBL" id="QHU10306.1"/>
    </source>
</evidence>
<dbReference type="EMBL" id="MN740753">
    <property type="protein sequence ID" value="QHU10306.1"/>
    <property type="molecule type" value="Genomic_DNA"/>
</dbReference>
<protein>
    <submittedName>
        <fullName evidence="1">Uncharacterized protein</fullName>
    </submittedName>
</protein>
<sequence length="257" mass="29144">MYSFDPIAEPKYKEVSGACVGRPPFSILCSKEENEPVAQSKEDLEVAEILSNIVENVSANADETTRFFTTVKENEISTVDMNISNDLPKPSSQDYPLDSNTILKHTLLDLITKVVSDHDLQKKYEFPIDSKYIDCLKQITEKHPNYFGAFESSLMSIAKDGRISVADFPEIVKMVMELYTILYSLHPKDLVDMCAGVLKTVFFIAVKEKVIVVENENEVIGAFDNFIDSIVELLKMHIQLYGSWNNITCNFRQLFGF</sequence>
<proteinExistence type="predicted"/>
<organism evidence="1">
    <name type="scientific">viral metagenome</name>
    <dbReference type="NCBI Taxonomy" id="1070528"/>
    <lineage>
        <taxon>unclassified sequences</taxon>
        <taxon>metagenomes</taxon>
        <taxon>organismal metagenomes</taxon>
    </lineage>
</organism>
<reference evidence="1" key="1">
    <citation type="journal article" date="2020" name="Nature">
        <title>Giant virus diversity and host interactions through global metagenomics.</title>
        <authorList>
            <person name="Schulz F."/>
            <person name="Roux S."/>
            <person name="Paez-Espino D."/>
            <person name="Jungbluth S."/>
            <person name="Walsh D.A."/>
            <person name="Denef V.J."/>
            <person name="McMahon K.D."/>
            <person name="Konstantinidis K.T."/>
            <person name="Eloe-Fadrosh E.A."/>
            <person name="Kyrpides N.C."/>
            <person name="Woyke T."/>
        </authorList>
    </citation>
    <scope>NUCLEOTIDE SEQUENCE</scope>
    <source>
        <strain evidence="1">GVMAG-S-1101164-67</strain>
    </source>
</reference>